<dbReference type="InterPro" id="IPR008042">
    <property type="entry name" value="Retrotrans_Pao"/>
</dbReference>
<evidence type="ECO:0000313" key="2">
    <source>
        <dbReference type="EMBL" id="KAL1258988.1"/>
    </source>
</evidence>
<protein>
    <submittedName>
        <fullName evidence="2">Uncharacterized protein</fullName>
    </submittedName>
</protein>
<organism evidence="2 3">
    <name type="scientific">Cirrhinus molitorella</name>
    <name type="common">mud carp</name>
    <dbReference type="NCBI Taxonomy" id="172907"/>
    <lineage>
        <taxon>Eukaryota</taxon>
        <taxon>Metazoa</taxon>
        <taxon>Chordata</taxon>
        <taxon>Craniata</taxon>
        <taxon>Vertebrata</taxon>
        <taxon>Euteleostomi</taxon>
        <taxon>Actinopterygii</taxon>
        <taxon>Neopterygii</taxon>
        <taxon>Teleostei</taxon>
        <taxon>Ostariophysi</taxon>
        <taxon>Cypriniformes</taxon>
        <taxon>Cyprinidae</taxon>
        <taxon>Labeoninae</taxon>
        <taxon>Labeonini</taxon>
        <taxon>Cirrhinus</taxon>
    </lineage>
</organism>
<sequence length="270" mass="29918">MIFDNDHAKPAPPETRGGVLVLTLLRCLSSTQAWANCVVFDSSAQFQGVSLNDVLLTGPDLNNSLHGRISHESLHEKSSATAHLRAPLSGEVEFGADVRHFVERDFYIDDGLNSLPSIKEAIDLLKTTKDMLASSNLRLHKIASNCPAVMHAFSPADYAKDLKHLNLDTDSPPLQRSLGLIWDLQNDAFSFHVNLSDKSSMHRGVLVTVNSLFDPPAMVAPITIQGKLLLRELSNTQSDWDAPLATEKEVKWNLWTDSLQEQLRIPLNLH</sequence>
<dbReference type="Proteomes" id="UP001558613">
    <property type="component" value="Unassembled WGS sequence"/>
</dbReference>
<dbReference type="PANTHER" id="PTHR47331">
    <property type="entry name" value="PHD-TYPE DOMAIN-CONTAINING PROTEIN"/>
    <property type="match status" value="1"/>
</dbReference>
<evidence type="ECO:0000313" key="3">
    <source>
        <dbReference type="Proteomes" id="UP001558613"/>
    </source>
</evidence>
<dbReference type="EMBL" id="JAYMGO010000016">
    <property type="protein sequence ID" value="KAL1258988.1"/>
    <property type="molecule type" value="Genomic_DNA"/>
</dbReference>
<dbReference type="PANTHER" id="PTHR47331:SF7">
    <property type="match status" value="1"/>
</dbReference>
<reference evidence="2 3" key="1">
    <citation type="submission" date="2023-09" db="EMBL/GenBank/DDBJ databases">
        <authorList>
            <person name="Wang M."/>
        </authorList>
    </citation>
    <scope>NUCLEOTIDE SEQUENCE [LARGE SCALE GENOMIC DNA]</scope>
    <source>
        <strain evidence="2">GT-2023</strain>
        <tissue evidence="2">Liver</tissue>
    </source>
</reference>
<accession>A0ABR3M1K8</accession>
<evidence type="ECO:0000256" key="1">
    <source>
        <dbReference type="SAM" id="SignalP"/>
    </source>
</evidence>
<gene>
    <name evidence="2" type="ORF">QQF64_009565</name>
</gene>
<dbReference type="Pfam" id="PF05380">
    <property type="entry name" value="Peptidase_A17"/>
    <property type="match status" value="1"/>
</dbReference>
<keyword evidence="3" id="KW-1185">Reference proteome</keyword>
<feature type="chain" id="PRO_5046776227" evidence="1">
    <location>
        <begin position="34"/>
        <end position="270"/>
    </location>
</feature>
<keyword evidence="1" id="KW-0732">Signal</keyword>
<proteinExistence type="predicted"/>
<name>A0ABR3M1K8_9TELE</name>
<feature type="signal peptide" evidence="1">
    <location>
        <begin position="1"/>
        <end position="33"/>
    </location>
</feature>
<comment type="caution">
    <text evidence="2">The sequence shown here is derived from an EMBL/GenBank/DDBJ whole genome shotgun (WGS) entry which is preliminary data.</text>
</comment>